<feature type="domain" description="Flagellin N-terminal" evidence="4">
    <location>
        <begin position="4"/>
        <end position="139"/>
    </location>
</feature>
<keyword evidence="6" id="KW-0966">Cell projection</keyword>
<dbReference type="SUPFAM" id="SSF64518">
    <property type="entry name" value="Phase 1 flagellin"/>
    <property type="match status" value="1"/>
</dbReference>
<dbReference type="EMBL" id="FUXL01000003">
    <property type="protein sequence ID" value="SJZ81856.1"/>
    <property type="molecule type" value="Genomic_DNA"/>
</dbReference>
<keyword evidence="6" id="KW-0282">Flagellum</keyword>
<comment type="similarity">
    <text evidence="1 3">Belongs to the bacterial flagellin family.</text>
</comment>
<dbReference type="InterPro" id="IPR001029">
    <property type="entry name" value="Flagellin_N"/>
</dbReference>
<accession>A0A1T4NS38</accession>
<dbReference type="GO" id="GO:0005198">
    <property type="term" value="F:structural molecule activity"/>
    <property type="evidence" value="ECO:0007669"/>
    <property type="project" value="UniProtKB-UniRule"/>
</dbReference>
<dbReference type="GO" id="GO:0009288">
    <property type="term" value="C:bacterial-type flagellum"/>
    <property type="evidence" value="ECO:0007669"/>
    <property type="project" value="UniProtKB-SubCell"/>
</dbReference>
<dbReference type="GO" id="GO:0005576">
    <property type="term" value="C:extracellular region"/>
    <property type="evidence" value="ECO:0007669"/>
    <property type="project" value="UniProtKB-SubCell"/>
</dbReference>
<dbReference type="PANTHER" id="PTHR42792">
    <property type="entry name" value="FLAGELLIN"/>
    <property type="match status" value="1"/>
</dbReference>
<proteinExistence type="inferred from homology"/>
<evidence type="ECO:0000256" key="3">
    <source>
        <dbReference type="RuleBase" id="RU362073"/>
    </source>
</evidence>
<dbReference type="Pfam" id="PF00700">
    <property type="entry name" value="Flagellin_C"/>
    <property type="match status" value="1"/>
</dbReference>
<dbReference type="OrthoDB" id="8328560at2"/>
<feature type="domain" description="Flagellin C-terminal" evidence="5">
    <location>
        <begin position="201"/>
        <end position="284"/>
    </location>
</feature>
<reference evidence="6 7" key="1">
    <citation type="submission" date="2017-02" db="EMBL/GenBank/DDBJ databases">
        <authorList>
            <person name="Peterson S.W."/>
        </authorList>
    </citation>
    <scope>NUCLEOTIDE SEQUENCE [LARGE SCALE GENOMIC DNA]</scope>
    <source>
        <strain evidence="6 7">USBA 369</strain>
    </source>
</reference>
<dbReference type="RefSeq" id="WP_078707262.1">
    <property type="nucleotide sequence ID" value="NZ_FUXL01000003.1"/>
</dbReference>
<dbReference type="InterPro" id="IPR001492">
    <property type="entry name" value="Flagellin"/>
</dbReference>
<keyword evidence="6" id="KW-0969">Cilium</keyword>
<gene>
    <name evidence="6" type="ORF">SAMN05428963_103150</name>
</gene>
<evidence type="ECO:0000313" key="6">
    <source>
        <dbReference type="EMBL" id="SJZ81856.1"/>
    </source>
</evidence>
<protein>
    <recommendedName>
        <fullName evidence="3">Flagellin</fullName>
    </recommendedName>
</protein>
<dbReference type="Gene3D" id="1.20.1330.10">
    <property type="entry name" value="f41 fragment of flagellin, N-terminal domain"/>
    <property type="match status" value="1"/>
</dbReference>
<sequence>MYGITTNYASTAALRNLQSINAQLDKTQTRIASGLRIASAKDGAAAWSAATTVRAEVSKYDAIRDGLGYFKAAADTASTAAQSIVDALNTIKQGVANYQATSDTDEQAAIMSSISGAQATIKAALAASKTDGKDWLSNAAAISFNVGVNSAGAFVTDGFTTAVDLDDTLTNVDATGGGSGKFITNFLAADITASASSLNTALDTAIGDATTIAVGLGAMAERIDSHSTFLKTISDIKNSALSSLVDANMEEESTKLSALQVQQSLATQALQISNASSQNILRLFQ</sequence>
<comment type="subcellular location">
    <subcellularLocation>
        <location evidence="3">Secreted</location>
    </subcellularLocation>
    <subcellularLocation>
        <location evidence="3">Bacterial flagellum</location>
    </subcellularLocation>
</comment>
<keyword evidence="7" id="KW-1185">Reference proteome</keyword>
<dbReference type="PANTHER" id="PTHR42792:SF2">
    <property type="entry name" value="FLAGELLIN"/>
    <property type="match status" value="1"/>
</dbReference>
<evidence type="ECO:0000256" key="1">
    <source>
        <dbReference type="ARBA" id="ARBA00005709"/>
    </source>
</evidence>
<evidence type="ECO:0000313" key="7">
    <source>
        <dbReference type="Proteomes" id="UP000190135"/>
    </source>
</evidence>
<comment type="function">
    <text evidence="3">Flagellin is the subunit protein which polymerizes to form the filaments of bacterial flagella.</text>
</comment>
<evidence type="ECO:0000256" key="2">
    <source>
        <dbReference type="ARBA" id="ARBA00023143"/>
    </source>
</evidence>
<organism evidence="6 7">
    <name type="scientific">Consotaella salsifontis</name>
    <dbReference type="NCBI Taxonomy" id="1365950"/>
    <lineage>
        <taxon>Bacteria</taxon>
        <taxon>Pseudomonadati</taxon>
        <taxon>Pseudomonadota</taxon>
        <taxon>Alphaproteobacteria</taxon>
        <taxon>Hyphomicrobiales</taxon>
        <taxon>Aurantimonadaceae</taxon>
        <taxon>Consotaella</taxon>
    </lineage>
</organism>
<name>A0A1T4NS38_9HYPH</name>
<dbReference type="Proteomes" id="UP000190135">
    <property type="component" value="Unassembled WGS sequence"/>
</dbReference>
<dbReference type="AlphaFoldDB" id="A0A1T4NS38"/>
<dbReference type="InterPro" id="IPR046358">
    <property type="entry name" value="Flagellin_C"/>
</dbReference>
<evidence type="ECO:0000259" key="4">
    <source>
        <dbReference type="Pfam" id="PF00669"/>
    </source>
</evidence>
<keyword evidence="2 3" id="KW-0975">Bacterial flagellum</keyword>
<keyword evidence="3" id="KW-0964">Secreted</keyword>
<dbReference type="STRING" id="1365950.SAMN05428963_103150"/>
<evidence type="ECO:0000259" key="5">
    <source>
        <dbReference type="Pfam" id="PF00700"/>
    </source>
</evidence>
<dbReference type="Pfam" id="PF00669">
    <property type="entry name" value="Flagellin_N"/>
    <property type="match status" value="1"/>
</dbReference>